<feature type="compositionally biased region" description="Polar residues" evidence="2">
    <location>
        <begin position="439"/>
        <end position="455"/>
    </location>
</feature>
<feature type="domain" description="Ig-like" evidence="4">
    <location>
        <begin position="204"/>
        <end position="259"/>
    </location>
</feature>
<dbReference type="InterPro" id="IPR007110">
    <property type="entry name" value="Ig-like_dom"/>
</dbReference>
<dbReference type="PROSITE" id="PS50010">
    <property type="entry name" value="DH_2"/>
    <property type="match status" value="1"/>
</dbReference>
<dbReference type="GO" id="GO:0005085">
    <property type="term" value="F:guanyl-nucleotide exchange factor activity"/>
    <property type="evidence" value="ECO:0007669"/>
    <property type="project" value="UniProtKB-KW"/>
</dbReference>
<feature type="region of interest" description="Disordered" evidence="2">
    <location>
        <begin position="400"/>
        <end position="477"/>
    </location>
</feature>
<evidence type="ECO:0000256" key="1">
    <source>
        <dbReference type="ARBA" id="ARBA00022658"/>
    </source>
</evidence>
<dbReference type="SUPFAM" id="SSF48726">
    <property type="entry name" value="Immunoglobulin"/>
    <property type="match status" value="1"/>
</dbReference>
<dbReference type="CDD" id="cd20971">
    <property type="entry name" value="IgI_1_Titin-A168_like"/>
    <property type="match status" value="1"/>
</dbReference>
<evidence type="ECO:0000259" key="4">
    <source>
        <dbReference type="PROSITE" id="PS50835"/>
    </source>
</evidence>
<dbReference type="InterPro" id="IPR055251">
    <property type="entry name" value="SOS1_NGEF_PH"/>
</dbReference>
<accession>A0A4Z2C3E0</accession>
<dbReference type="InterPro" id="IPR035899">
    <property type="entry name" value="DBL_dom_sf"/>
</dbReference>
<dbReference type="PROSITE" id="PS50835">
    <property type="entry name" value="IG_LIKE"/>
    <property type="match status" value="1"/>
</dbReference>
<dbReference type="EMBL" id="SWLE01000007">
    <property type="protein sequence ID" value="TNM98538.1"/>
    <property type="molecule type" value="Genomic_DNA"/>
</dbReference>
<evidence type="ECO:0000313" key="5">
    <source>
        <dbReference type="EMBL" id="TNM98538.1"/>
    </source>
</evidence>
<feature type="compositionally biased region" description="Low complexity" evidence="2">
    <location>
        <begin position="464"/>
        <end position="475"/>
    </location>
</feature>
<dbReference type="PANTHER" id="PTHR22826">
    <property type="entry name" value="RHO GUANINE EXCHANGE FACTOR-RELATED"/>
    <property type="match status" value="1"/>
</dbReference>
<dbReference type="InterPro" id="IPR036179">
    <property type="entry name" value="Ig-like_dom_sf"/>
</dbReference>
<dbReference type="GO" id="GO:0019898">
    <property type="term" value="C:extrinsic component of membrane"/>
    <property type="evidence" value="ECO:0007669"/>
    <property type="project" value="TreeGrafter"/>
</dbReference>
<feature type="domain" description="DH" evidence="3">
    <location>
        <begin position="1"/>
        <end position="109"/>
    </location>
</feature>
<dbReference type="SUPFAM" id="SSF50729">
    <property type="entry name" value="PH domain-like"/>
    <property type="match status" value="1"/>
</dbReference>
<organism evidence="5 6">
    <name type="scientific">Takifugu bimaculatus</name>
    <dbReference type="NCBI Taxonomy" id="433685"/>
    <lineage>
        <taxon>Eukaryota</taxon>
        <taxon>Metazoa</taxon>
        <taxon>Chordata</taxon>
        <taxon>Craniata</taxon>
        <taxon>Vertebrata</taxon>
        <taxon>Euteleostomi</taxon>
        <taxon>Actinopterygii</taxon>
        <taxon>Neopterygii</taxon>
        <taxon>Teleostei</taxon>
        <taxon>Neoteleostei</taxon>
        <taxon>Acanthomorphata</taxon>
        <taxon>Eupercaria</taxon>
        <taxon>Tetraodontiformes</taxon>
        <taxon>Tetradontoidea</taxon>
        <taxon>Tetraodontidae</taxon>
        <taxon>Takifugu</taxon>
    </lineage>
</organism>
<dbReference type="SUPFAM" id="SSF48065">
    <property type="entry name" value="DBL homology domain (DH-domain)"/>
    <property type="match status" value="1"/>
</dbReference>
<dbReference type="Gene3D" id="2.30.29.30">
    <property type="entry name" value="Pleckstrin-homology domain (PH domain)/Phosphotyrosine-binding domain (PTB)"/>
    <property type="match status" value="1"/>
</dbReference>
<reference evidence="5 6" key="1">
    <citation type="submission" date="2019-04" db="EMBL/GenBank/DDBJ databases">
        <title>The sequence and de novo assembly of Takifugu bimaculatus genome using PacBio and Hi-C technologies.</title>
        <authorList>
            <person name="Xu P."/>
            <person name="Liu B."/>
            <person name="Zhou Z."/>
        </authorList>
    </citation>
    <scope>NUCLEOTIDE SEQUENCE [LARGE SCALE GENOMIC DNA]</scope>
    <source>
        <strain evidence="5">TB-2018</strain>
        <tissue evidence="5">Muscle</tissue>
    </source>
</reference>
<evidence type="ECO:0000256" key="2">
    <source>
        <dbReference type="SAM" id="MobiDB-lite"/>
    </source>
</evidence>
<dbReference type="Proteomes" id="UP000516260">
    <property type="component" value="Chromosome 15"/>
</dbReference>
<protein>
    <recommendedName>
        <fullName evidence="7">Ig-like domain-containing protein</fullName>
    </recommendedName>
</protein>
<dbReference type="Pfam" id="PF22697">
    <property type="entry name" value="SOS1_NGEF_PH"/>
    <property type="match status" value="1"/>
</dbReference>
<evidence type="ECO:0000313" key="6">
    <source>
        <dbReference type="Proteomes" id="UP000516260"/>
    </source>
</evidence>
<evidence type="ECO:0008006" key="7">
    <source>
        <dbReference type="Google" id="ProtNLM"/>
    </source>
</evidence>
<keyword evidence="1" id="KW-0344">Guanine-nucleotide releasing factor</keyword>
<dbReference type="PANTHER" id="PTHR22826:SF106">
    <property type="entry name" value="TRIO, ISOFORM A"/>
    <property type="match status" value="1"/>
</dbReference>
<sequence length="674" mass="74742">MCFLKNKAGFEKYLHYLVGQDVAESAVGDRTVHRFFKEYTDQIQASKDPADPDVHSINAYLQQPLERIQKYKAVLKELIRNKARNGQNCCLLEEAYAMVSALPQRSENSHHVSMIENYPATLEVLGEPIRQGPFQVWEGAPGIRTSSRGHHRHVFLFKNYCIICKPKRDSNTETQSYVFKNMMKLNNIDVNETVEGDDRAFEIWHEREDSEADPHHIIIEDPDGSCTLILDNMTADDSGQYMCFATSSAGNASSLGKITVQDFSQLSNRLGSARCGADLILPSAVARTGEQAITIEVTEQETKIPKKTIIIEETITTVVKNPRMRRHRSPGLTVTGPHRSETSTPEGPPPRLRRIPTPRKATIPTLYVTEPEGAEARAMESRPRWVEVEEVIEYKVNKSPRLSRRRGVSPAGSDRAATTSRPKRPAPENPNANNSNNKLVEQTQLQGEVSSQQISWEDGEEGPSDSVSASEVSSDPLELSSVLIPAGQDQEDDQQTVIFEPDDEGDRHLSGVLAQEGRVLALEDLEDYVPEEGETYGASDARSQAAEKPCEVSVLQREIGGSAVGQPVLFNVGRPTVAPRQRSGFFARCRDQLSGSLFSSAGPQSGARSRAERHVPIQVSHAKLEVKPSYCSEVQRVEGGQQSFKTQVSTQTYDYTSVGKPVTLQIGDKLYQNQ</sequence>
<gene>
    <name evidence="5" type="ORF">fugu_014784</name>
</gene>
<evidence type="ECO:0000259" key="3">
    <source>
        <dbReference type="PROSITE" id="PS50010"/>
    </source>
</evidence>
<feature type="region of interest" description="Disordered" evidence="2">
    <location>
        <begin position="321"/>
        <end position="361"/>
    </location>
</feature>
<dbReference type="GO" id="GO:0005737">
    <property type="term" value="C:cytoplasm"/>
    <property type="evidence" value="ECO:0007669"/>
    <property type="project" value="TreeGrafter"/>
</dbReference>
<feature type="compositionally biased region" description="Low complexity" evidence="2">
    <location>
        <begin position="429"/>
        <end position="438"/>
    </location>
</feature>
<proteinExistence type="predicted"/>
<dbReference type="InterPro" id="IPR011993">
    <property type="entry name" value="PH-like_dom_sf"/>
</dbReference>
<dbReference type="Gene3D" id="1.20.900.10">
    <property type="entry name" value="Dbl homology (DH) domain"/>
    <property type="match status" value="1"/>
</dbReference>
<dbReference type="InterPro" id="IPR000219">
    <property type="entry name" value="DH_dom"/>
</dbReference>
<dbReference type="AlphaFoldDB" id="A0A4Z2C3E0"/>
<dbReference type="InterPro" id="IPR051336">
    <property type="entry name" value="RhoGEF_Guanine_NuclExch_SF"/>
</dbReference>
<comment type="caution">
    <text evidence="5">The sequence shown here is derived from an EMBL/GenBank/DDBJ whole genome shotgun (WGS) entry which is preliminary data.</text>
</comment>
<dbReference type="Pfam" id="PF00621">
    <property type="entry name" value="RhoGEF"/>
    <property type="match status" value="1"/>
</dbReference>
<name>A0A4Z2C3E0_9TELE</name>
<keyword evidence="6" id="KW-1185">Reference proteome</keyword>